<evidence type="ECO:0000313" key="3">
    <source>
        <dbReference type="EMBL" id="GJE88822.1"/>
    </source>
</evidence>
<dbReference type="AlphaFoldDB" id="A0A9P3G470"/>
<dbReference type="PANTHER" id="PTHR48047">
    <property type="entry name" value="GLYCOSYLTRANSFERASE"/>
    <property type="match status" value="1"/>
</dbReference>
<comment type="caution">
    <text evidence="3">The sequence shown here is derived from an EMBL/GenBank/DDBJ whole genome shotgun (WGS) entry which is preliminary data.</text>
</comment>
<protein>
    <submittedName>
        <fullName evidence="3">Glycosyltransferase family 1 protein</fullName>
    </submittedName>
</protein>
<proteinExistence type="inferred from homology"/>
<sequence length="516" mass="55609">MSEPPALHIVTVAYGGWGHVRPLCALAANLARLRAPHQTVLVAPYNHDKVAAEIAKNFEEGEDALQRRIRVVAIETHATNIYDYDVVGASFAAAYQKLARGEPVTCAYLQQELPALSPPRGLILDIMAYPLMQTASKLDGNVKILCSGAGSMLAIYMLTIAGGPISADGTTAFERLVEAQRQKSGATIREAADTVGSDPSDKIMQVPGLPPMYVYENFPQELVSKVPMGYARYLALKMVKECDGFIAASMPCVEPAEVIAAFTKFYARMSKKLYLLGPLLPTTQRAAAADAQQAEKSPEVGAFLARALQEHGARSLVYISFGTLFWPTQPEQVWTFLDVLIEKQIPFIMAHASKLAQVPDAVKAKISAAGTGLLVPWAPQQAILEHPATGWFVTHAGFNSVVEAVCAGVPMICWPFAADQPLNTVHLTENLRAGYELLAVRTGHGLRARARTGTAPAGTLDAVRAEAREVLVRAFGADGEERRANVGALRERSEGLWRPGGGAWRAGEEMLDDLAA</sequence>
<reference evidence="3 4" key="1">
    <citation type="submission" date="2021-08" db="EMBL/GenBank/DDBJ databases">
        <title>Draft Genome Sequence of Phanerochaete sordida strain YK-624.</title>
        <authorList>
            <person name="Mori T."/>
            <person name="Dohra H."/>
            <person name="Suzuki T."/>
            <person name="Kawagishi H."/>
            <person name="Hirai H."/>
        </authorList>
    </citation>
    <scope>NUCLEOTIDE SEQUENCE [LARGE SCALE GENOMIC DNA]</scope>
    <source>
        <strain evidence="3 4">YK-624</strain>
    </source>
</reference>
<dbReference type="SUPFAM" id="SSF53756">
    <property type="entry name" value="UDP-Glycosyltransferase/glycogen phosphorylase"/>
    <property type="match status" value="1"/>
</dbReference>
<dbReference type="InterPro" id="IPR002213">
    <property type="entry name" value="UDP_glucos_trans"/>
</dbReference>
<dbReference type="Pfam" id="PF00201">
    <property type="entry name" value="UDPGT"/>
    <property type="match status" value="1"/>
</dbReference>
<evidence type="ECO:0000256" key="1">
    <source>
        <dbReference type="ARBA" id="ARBA00009995"/>
    </source>
</evidence>
<evidence type="ECO:0000313" key="4">
    <source>
        <dbReference type="Proteomes" id="UP000703269"/>
    </source>
</evidence>
<organism evidence="3 4">
    <name type="scientific">Phanerochaete sordida</name>
    <dbReference type="NCBI Taxonomy" id="48140"/>
    <lineage>
        <taxon>Eukaryota</taxon>
        <taxon>Fungi</taxon>
        <taxon>Dikarya</taxon>
        <taxon>Basidiomycota</taxon>
        <taxon>Agaricomycotina</taxon>
        <taxon>Agaricomycetes</taxon>
        <taxon>Polyporales</taxon>
        <taxon>Phanerochaetaceae</taxon>
        <taxon>Phanerochaete</taxon>
    </lineage>
</organism>
<dbReference type="Gene3D" id="3.40.50.2000">
    <property type="entry name" value="Glycogen Phosphorylase B"/>
    <property type="match status" value="2"/>
</dbReference>
<keyword evidence="2" id="KW-0808">Transferase</keyword>
<dbReference type="PANTHER" id="PTHR48047:SF215">
    <property type="entry name" value="GLYCOSYLTRANSFERASE"/>
    <property type="match status" value="1"/>
</dbReference>
<dbReference type="EMBL" id="BPQB01000010">
    <property type="protein sequence ID" value="GJE88822.1"/>
    <property type="molecule type" value="Genomic_DNA"/>
</dbReference>
<dbReference type="GO" id="GO:0035251">
    <property type="term" value="F:UDP-glucosyltransferase activity"/>
    <property type="evidence" value="ECO:0007669"/>
    <property type="project" value="TreeGrafter"/>
</dbReference>
<dbReference type="CDD" id="cd03784">
    <property type="entry name" value="GT1_Gtf-like"/>
    <property type="match status" value="1"/>
</dbReference>
<dbReference type="Proteomes" id="UP000703269">
    <property type="component" value="Unassembled WGS sequence"/>
</dbReference>
<keyword evidence="4" id="KW-1185">Reference proteome</keyword>
<accession>A0A9P3G470</accession>
<evidence type="ECO:0000256" key="2">
    <source>
        <dbReference type="ARBA" id="ARBA00022679"/>
    </source>
</evidence>
<name>A0A9P3G470_9APHY</name>
<comment type="similarity">
    <text evidence="1">Belongs to the UDP-glycosyltransferase family.</text>
</comment>
<gene>
    <name evidence="3" type="ORF">PsYK624_049090</name>
</gene>
<dbReference type="OrthoDB" id="5835829at2759"/>